<evidence type="ECO:0000259" key="1">
    <source>
        <dbReference type="Pfam" id="PF22479"/>
    </source>
</evidence>
<dbReference type="Proteomes" id="UP000577362">
    <property type="component" value="Unassembled WGS sequence"/>
</dbReference>
<gene>
    <name evidence="2" type="ORF">GGR16_002417</name>
</gene>
<proteinExistence type="predicted"/>
<dbReference type="RefSeq" id="WP_183316742.1">
    <property type="nucleotide sequence ID" value="NZ_JACIEN010000002.1"/>
</dbReference>
<evidence type="ECO:0000313" key="3">
    <source>
        <dbReference type="Proteomes" id="UP000577362"/>
    </source>
</evidence>
<reference evidence="2 3" key="1">
    <citation type="submission" date="2020-08" db="EMBL/GenBank/DDBJ databases">
        <title>Genomic Encyclopedia of Type Strains, Phase IV (KMG-IV): sequencing the most valuable type-strain genomes for metagenomic binning, comparative biology and taxonomic classification.</title>
        <authorList>
            <person name="Goeker M."/>
        </authorList>
    </citation>
    <scope>NUCLEOTIDE SEQUENCE [LARGE SCALE GENOMIC DNA]</scope>
    <source>
        <strain evidence="2 3">DSM 103737</strain>
    </source>
</reference>
<keyword evidence="3" id="KW-1185">Reference proteome</keyword>
<organism evidence="2 3">
    <name type="scientific">Chelatococcus caeni</name>
    <dbReference type="NCBI Taxonomy" id="1348468"/>
    <lineage>
        <taxon>Bacteria</taxon>
        <taxon>Pseudomonadati</taxon>
        <taxon>Pseudomonadota</taxon>
        <taxon>Alphaproteobacteria</taxon>
        <taxon>Hyphomicrobiales</taxon>
        <taxon>Chelatococcaceae</taxon>
        <taxon>Chelatococcus</taxon>
    </lineage>
</organism>
<name>A0A840C168_9HYPH</name>
<sequence length="105" mass="11330">MATTFEVPLSPMPQRFLITLGDTEYQLTLTYRDAPEAGWILDIADVDGNTMIAGIPLVTGADLLEQYGYMGFAGALTVATDGDLDAAPTFHNLGTEAHLFFTVED</sequence>
<dbReference type="Pfam" id="PF22479">
    <property type="entry name" value="Pam3_gp18"/>
    <property type="match status" value="1"/>
</dbReference>
<protein>
    <recommendedName>
        <fullName evidence="1">Cyanophage baseplate Pam3 plug gp18 domain-containing protein</fullName>
    </recommendedName>
</protein>
<dbReference type="AlphaFoldDB" id="A0A840C168"/>
<feature type="domain" description="Cyanophage baseplate Pam3 plug gp18" evidence="1">
    <location>
        <begin position="5"/>
        <end position="102"/>
    </location>
</feature>
<comment type="caution">
    <text evidence="2">The sequence shown here is derived from an EMBL/GenBank/DDBJ whole genome shotgun (WGS) entry which is preliminary data.</text>
</comment>
<dbReference type="EMBL" id="JACIEN010000002">
    <property type="protein sequence ID" value="MBB4017388.1"/>
    <property type="molecule type" value="Genomic_DNA"/>
</dbReference>
<accession>A0A840C168</accession>
<dbReference type="InterPro" id="IPR054252">
    <property type="entry name" value="Pam3_gp18"/>
</dbReference>
<evidence type="ECO:0000313" key="2">
    <source>
        <dbReference type="EMBL" id="MBB4017388.1"/>
    </source>
</evidence>